<keyword evidence="1" id="KW-0418">Kinase</keyword>
<dbReference type="CDD" id="cd16936">
    <property type="entry name" value="HATPase_RsbW-like"/>
    <property type="match status" value="1"/>
</dbReference>
<proteinExistence type="predicted"/>
<accession>A0ABW2XBV0</accession>
<dbReference type="InterPro" id="IPR003594">
    <property type="entry name" value="HATPase_dom"/>
</dbReference>
<keyword evidence="5" id="KW-1185">Reference proteome</keyword>
<dbReference type="InterPro" id="IPR050267">
    <property type="entry name" value="Anti-sigma-factor_SerPK"/>
</dbReference>
<evidence type="ECO:0000313" key="5">
    <source>
        <dbReference type="Proteomes" id="UP001597063"/>
    </source>
</evidence>
<dbReference type="Proteomes" id="UP001597063">
    <property type="component" value="Unassembled WGS sequence"/>
</dbReference>
<evidence type="ECO:0000256" key="2">
    <source>
        <dbReference type="SAM" id="MobiDB-lite"/>
    </source>
</evidence>
<feature type="domain" description="Histidine kinase/HSP90-like ATPase" evidence="3">
    <location>
        <begin position="12"/>
        <end position="119"/>
    </location>
</feature>
<sequence>MSRYHLGRCVIPSAPRNVVNGRRWLLERLGPLLGDRHSACEDSVLLLSEALTNAIVHGLGNVVEVDAFIDEGAVRVEVIDAGGGDLPHLLDDPSGEHGRGVPMMRMLSRASGFDHLDDGRLRVWFEVPHGGDSVPGQNEGRRVHVPQQARYDGTHTEPAAPSGDAAHPADH</sequence>
<reference evidence="5" key="1">
    <citation type="journal article" date="2019" name="Int. J. Syst. Evol. Microbiol.">
        <title>The Global Catalogue of Microorganisms (GCM) 10K type strain sequencing project: providing services to taxonomists for standard genome sequencing and annotation.</title>
        <authorList>
            <consortium name="The Broad Institute Genomics Platform"/>
            <consortium name="The Broad Institute Genome Sequencing Center for Infectious Disease"/>
            <person name="Wu L."/>
            <person name="Ma J."/>
        </authorList>
    </citation>
    <scope>NUCLEOTIDE SEQUENCE [LARGE SCALE GENOMIC DNA]</scope>
    <source>
        <strain evidence="5">JCM 9371</strain>
    </source>
</reference>
<dbReference type="GO" id="GO:0005524">
    <property type="term" value="F:ATP binding"/>
    <property type="evidence" value="ECO:0007669"/>
    <property type="project" value="UniProtKB-KW"/>
</dbReference>
<organism evidence="4 5">
    <name type="scientific">Actinomadura fibrosa</name>
    <dbReference type="NCBI Taxonomy" id="111802"/>
    <lineage>
        <taxon>Bacteria</taxon>
        <taxon>Bacillati</taxon>
        <taxon>Actinomycetota</taxon>
        <taxon>Actinomycetes</taxon>
        <taxon>Streptosporangiales</taxon>
        <taxon>Thermomonosporaceae</taxon>
        <taxon>Actinomadura</taxon>
    </lineage>
</organism>
<keyword evidence="4" id="KW-0547">Nucleotide-binding</keyword>
<comment type="caution">
    <text evidence="4">The sequence shown here is derived from an EMBL/GenBank/DDBJ whole genome shotgun (WGS) entry which is preliminary data.</text>
</comment>
<evidence type="ECO:0000256" key="1">
    <source>
        <dbReference type="ARBA" id="ARBA00022527"/>
    </source>
</evidence>
<dbReference type="SUPFAM" id="SSF55874">
    <property type="entry name" value="ATPase domain of HSP90 chaperone/DNA topoisomerase II/histidine kinase"/>
    <property type="match status" value="1"/>
</dbReference>
<name>A0ABW2XBV0_9ACTN</name>
<keyword evidence="4" id="KW-0067">ATP-binding</keyword>
<feature type="region of interest" description="Disordered" evidence="2">
    <location>
        <begin position="152"/>
        <end position="171"/>
    </location>
</feature>
<dbReference type="EMBL" id="JBHTGP010000001">
    <property type="protein sequence ID" value="MFD0683135.1"/>
    <property type="molecule type" value="Genomic_DNA"/>
</dbReference>
<dbReference type="PANTHER" id="PTHR35526:SF3">
    <property type="entry name" value="ANTI-SIGMA-F FACTOR RSBW"/>
    <property type="match status" value="1"/>
</dbReference>
<gene>
    <name evidence="4" type="ORF">ACFQZM_01390</name>
</gene>
<dbReference type="Pfam" id="PF13581">
    <property type="entry name" value="HATPase_c_2"/>
    <property type="match status" value="1"/>
</dbReference>
<keyword evidence="1" id="KW-0808">Transferase</keyword>
<evidence type="ECO:0000313" key="4">
    <source>
        <dbReference type="EMBL" id="MFD0683135.1"/>
    </source>
</evidence>
<evidence type="ECO:0000259" key="3">
    <source>
        <dbReference type="Pfam" id="PF13581"/>
    </source>
</evidence>
<dbReference type="Gene3D" id="3.30.565.10">
    <property type="entry name" value="Histidine kinase-like ATPase, C-terminal domain"/>
    <property type="match status" value="1"/>
</dbReference>
<dbReference type="RefSeq" id="WP_131760029.1">
    <property type="nucleotide sequence ID" value="NZ_CAACUY010000099.1"/>
</dbReference>
<protein>
    <submittedName>
        <fullName evidence="4">ATP-binding protein</fullName>
    </submittedName>
</protein>
<dbReference type="InterPro" id="IPR036890">
    <property type="entry name" value="HATPase_C_sf"/>
</dbReference>
<keyword evidence="1" id="KW-0723">Serine/threonine-protein kinase</keyword>
<dbReference type="PANTHER" id="PTHR35526">
    <property type="entry name" value="ANTI-SIGMA-F FACTOR RSBW-RELATED"/>
    <property type="match status" value="1"/>
</dbReference>